<comment type="caution">
    <text evidence="7">The sequence shown here is derived from an EMBL/GenBank/DDBJ whole genome shotgun (WGS) entry which is preliminary data.</text>
</comment>
<feature type="transmembrane region" description="Helical" evidence="6">
    <location>
        <begin position="94"/>
        <end position="112"/>
    </location>
</feature>
<gene>
    <name evidence="7" type="primary">trbL</name>
    <name evidence="7" type="ORF">HF854_05975</name>
</gene>
<feature type="transmembrane region" description="Helical" evidence="6">
    <location>
        <begin position="163"/>
        <end position="184"/>
    </location>
</feature>
<keyword evidence="3 6" id="KW-1133">Transmembrane helix</keyword>
<evidence type="ECO:0000256" key="6">
    <source>
        <dbReference type="SAM" id="Phobius"/>
    </source>
</evidence>
<dbReference type="RefSeq" id="WP_168935476.1">
    <property type="nucleotide sequence ID" value="NZ_JABAFY010000016.1"/>
</dbReference>
<dbReference type="InterPro" id="IPR014150">
    <property type="entry name" value="Conjugal_tfr_TrbL"/>
</dbReference>
<keyword evidence="4 6" id="KW-0472">Membrane</keyword>
<protein>
    <submittedName>
        <fullName evidence="7">P-type conjugative transfer protein TrbL</fullName>
    </submittedName>
</protein>
<keyword evidence="2 6" id="KW-0812">Transmembrane</keyword>
<dbReference type="EMBL" id="JABAFY010000016">
    <property type="protein sequence ID" value="NME52081.1"/>
    <property type="molecule type" value="Genomic_DNA"/>
</dbReference>
<dbReference type="InterPro" id="IPR007688">
    <property type="entry name" value="Conjugal_tfr_TrbL/VirB6"/>
</dbReference>
<feature type="transmembrane region" description="Helical" evidence="6">
    <location>
        <begin position="216"/>
        <end position="240"/>
    </location>
</feature>
<dbReference type="GO" id="GO:0030255">
    <property type="term" value="P:protein secretion by the type IV secretion system"/>
    <property type="evidence" value="ECO:0007669"/>
    <property type="project" value="InterPro"/>
</dbReference>
<organism evidence="7 8">
    <name type="scientific">Desulfovibrio piger</name>
    <dbReference type="NCBI Taxonomy" id="901"/>
    <lineage>
        <taxon>Bacteria</taxon>
        <taxon>Pseudomonadati</taxon>
        <taxon>Thermodesulfobacteriota</taxon>
        <taxon>Desulfovibrionia</taxon>
        <taxon>Desulfovibrionales</taxon>
        <taxon>Desulfovibrionaceae</taxon>
        <taxon>Desulfovibrio</taxon>
    </lineage>
</organism>
<feature type="transmembrane region" description="Helical" evidence="6">
    <location>
        <begin position="292"/>
        <end position="314"/>
    </location>
</feature>
<dbReference type="GO" id="GO:0016020">
    <property type="term" value="C:membrane"/>
    <property type="evidence" value="ECO:0007669"/>
    <property type="project" value="UniProtKB-SubCell"/>
</dbReference>
<sequence>MENKSAKRIEKYFFIFFLLFLFISIPKISNAATSGDTIVSDIVTKFHDQLSKYETVMLKYAKLLFYWCAVFEIAWLGIRMALGASDLKDTIKNFCLVILAAGFFLAVINNYHTWTWNIINGLKSIAGEATVIIDASDKPFTVGLELASYLFDKCGFGDPIDSLVYILAGMSILICFALISLQIILIKCECIVAMCASSILIGLGATSFLREYAVNALRYVFAVAFKLMVMQLVMGVGINFITQLQMAEDMNWGQIGVTISFCIIFYCLVKTLPDVVAGIIQGSHVSTGNALTSTVTAMGAGLAGLSIAAGAGMANIGRAAQVAKSEGAQGIRGIMKGTASNLWNATRESMHNKDSRNNTVSSSLRQRLEAQRLRND</sequence>
<reference evidence="7 8" key="1">
    <citation type="submission" date="2020-04" db="EMBL/GenBank/DDBJ databases">
        <authorList>
            <person name="Hitch T.C.A."/>
            <person name="Wylensek D."/>
            <person name="Clavel T."/>
        </authorList>
    </citation>
    <scope>NUCLEOTIDE SEQUENCE [LARGE SCALE GENOMIC DNA]</scope>
    <source>
        <strain evidence="7 8">PG-251-APC-1</strain>
    </source>
</reference>
<feature type="transmembrane region" description="Helical" evidence="6">
    <location>
        <begin position="252"/>
        <end position="272"/>
    </location>
</feature>
<feature type="transmembrane region" description="Helical" evidence="6">
    <location>
        <begin position="191"/>
        <end position="210"/>
    </location>
</feature>
<name>A0A848C743_9BACT</name>
<evidence type="ECO:0000313" key="7">
    <source>
        <dbReference type="EMBL" id="NME52081.1"/>
    </source>
</evidence>
<feature type="compositionally biased region" description="Basic and acidic residues" evidence="5">
    <location>
        <begin position="366"/>
        <end position="376"/>
    </location>
</feature>
<dbReference type="AlphaFoldDB" id="A0A848C743"/>
<dbReference type="Proteomes" id="UP000522333">
    <property type="component" value="Unassembled WGS sequence"/>
</dbReference>
<accession>A0A848C743</accession>
<dbReference type="NCBIfam" id="TIGR02783">
    <property type="entry name" value="TrbL_P"/>
    <property type="match status" value="1"/>
</dbReference>
<feature type="transmembrane region" description="Helical" evidence="6">
    <location>
        <begin position="64"/>
        <end position="82"/>
    </location>
</feature>
<evidence type="ECO:0000256" key="1">
    <source>
        <dbReference type="ARBA" id="ARBA00004141"/>
    </source>
</evidence>
<comment type="subcellular location">
    <subcellularLocation>
        <location evidence="1">Membrane</location>
        <topology evidence="1">Multi-pass membrane protein</topology>
    </subcellularLocation>
</comment>
<feature type="region of interest" description="Disordered" evidence="5">
    <location>
        <begin position="349"/>
        <end position="376"/>
    </location>
</feature>
<dbReference type="Pfam" id="PF04610">
    <property type="entry name" value="TrbL"/>
    <property type="match status" value="1"/>
</dbReference>
<evidence type="ECO:0000256" key="2">
    <source>
        <dbReference type="ARBA" id="ARBA00022692"/>
    </source>
</evidence>
<evidence type="ECO:0000256" key="4">
    <source>
        <dbReference type="ARBA" id="ARBA00023136"/>
    </source>
</evidence>
<evidence type="ECO:0000256" key="3">
    <source>
        <dbReference type="ARBA" id="ARBA00022989"/>
    </source>
</evidence>
<evidence type="ECO:0000256" key="5">
    <source>
        <dbReference type="SAM" id="MobiDB-lite"/>
    </source>
</evidence>
<evidence type="ECO:0000313" key="8">
    <source>
        <dbReference type="Proteomes" id="UP000522333"/>
    </source>
</evidence>
<proteinExistence type="predicted"/>